<dbReference type="AlphaFoldDB" id="A0A848NUV1"/>
<reference evidence="1 2" key="1">
    <citation type="submission" date="2020-04" db="EMBL/GenBank/DDBJ databases">
        <title>Ralstonia insidiosa genome sequencing and assembly.</title>
        <authorList>
            <person name="Martins R.C.R."/>
            <person name="Perdigao-Neto L.V."/>
            <person name="Levin A.S.S."/>
            <person name="Costa S.F."/>
        </authorList>
    </citation>
    <scope>NUCLEOTIDE SEQUENCE [LARGE SCALE GENOMIC DNA]</scope>
    <source>
        <strain evidence="1 2">5047</strain>
    </source>
</reference>
<sequence>MAHGTLHREGKAAEIVIGGHSYVGTWAYVQGGSFSVSTLGGAGGFATGGSTTESATGEGNIIASSRDAGNLRCAFNYSRSSNSGTGLCRLDDGSLYDLQLAAQ</sequence>
<name>A0A848NUV1_9RALS</name>
<proteinExistence type="predicted"/>
<evidence type="ECO:0000313" key="2">
    <source>
        <dbReference type="Proteomes" id="UP000575469"/>
    </source>
</evidence>
<comment type="caution">
    <text evidence="1">The sequence shown here is derived from an EMBL/GenBank/DDBJ whole genome shotgun (WGS) entry which is preliminary data.</text>
</comment>
<accession>A0A848NUV1</accession>
<evidence type="ECO:0000313" key="1">
    <source>
        <dbReference type="EMBL" id="NMV36947.1"/>
    </source>
</evidence>
<dbReference type="EMBL" id="JABBZM010000002">
    <property type="protein sequence ID" value="NMV36947.1"/>
    <property type="molecule type" value="Genomic_DNA"/>
</dbReference>
<dbReference type="Proteomes" id="UP000575469">
    <property type="component" value="Unassembled WGS sequence"/>
</dbReference>
<organism evidence="1 2">
    <name type="scientific">Ralstonia insidiosa</name>
    <dbReference type="NCBI Taxonomy" id="190721"/>
    <lineage>
        <taxon>Bacteria</taxon>
        <taxon>Pseudomonadati</taxon>
        <taxon>Pseudomonadota</taxon>
        <taxon>Betaproteobacteria</taxon>
        <taxon>Burkholderiales</taxon>
        <taxon>Burkholderiaceae</taxon>
        <taxon>Ralstonia</taxon>
    </lineage>
</organism>
<protein>
    <submittedName>
        <fullName evidence="1">Uncharacterized protein</fullName>
    </submittedName>
</protein>
<gene>
    <name evidence="1" type="ORF">HGR00_03375</name>
</gene>